<accession>A0A4V2F788</accession>
<feature type="transmembrane region" description="Helical" evidence="8">
    <location>
        <begin position="406"/>
        <end position="428"/>
    </location>
</feature>
<dbReference type="InterPro" id="IPR036259">
    <property type="entry name" value="MFS_trans_sf"/>
</dbReference>
<feature type="transmembrane region" description="Helical" evidence="8">
    <location>
        <begin position="265"/>
        <end position="284"/>
    </location>
</feature>
<dbReference type="PANTHER" id="PTHR23517">
    <property type="entry name" value="RESISTANCE PROTEIN MDTM, PUTATIVE-RELATED-RELATED"/>
    <property type="match status" value="1"/>
</dbReference>
<evidence type="ECO:0000313" key="9">
    <source>
        <dbReference type="EMBL" id="RZS98969.1"/>
    </source>
</evidence>
<dbReference type="Proteomes" id="UP000292262">
    <property type="component" value="Unassembled WGS sequence"/>
</dbReference>
<feature type="transmembrane region" description="Helical" evidence="8">
    <location>
        <begin position="181"/>
        <end position="202"/>
    </location>
</feature>
<dbReference type="Gene3D" id="1.20.1250.20">
    <property type="entry name" value="MFS general substrate transporter like domains"/>
    <property type="match status" value="1"/>
</dbReference>
<dbReference type="GO" id="GO:0015833">
    <property type="term" value="P:peptide transport"/>
    <property type="evidence" value="ECO:0007669"/>
    <property type="project" value="UniProtKB-KW"/>
</dbReference>
<feature type="transmembrane region" description="Helical" evidence="8">
    <location>
        <begin position="374"/>
        <end position="394"/>
    </location>
</feature>
<evidence type="ECO:0000256" key="4">
    <source>
        <dbReference type="ARBA" id="ARBA00022692"/>
    </source>
</evidence>
<keyword evidence="2" id="KW-0813">Transport</keyword>
<evidence type="ECO:0000256" key="2">
    <source>
        <dbReference type="ARBA" id="ARBA00022448"/>
    </source>
</evidence>
<feature type="transmembrane region" description="Helical" evidence="8">
    <location>
        <begin position="340"/>
        <end position="362"/>
    </location>
</feature>
<gene>
    <name evidence="9" type="ORF">EV197_0171</name>
</gene>
<feature type="transmembrane region" description="Helical" evidence="8">
    <location>
        <begin position="94"/>
        <end position="111"/>
    </location>
</feature>
<evidence type="ECO:0000256" key="8">
    <source>
        <dbReference type="SAM" id="Phobius"/>
    </source>
</evidence>
<dbReference type="NCBIfam" id="TIGR00924">
    <property type="entry name" value="yjdL_sub1_fam"/>
    <property type="match status" value="1"/>
</dbReference>
<keyword evidence="7 8" id="KW-0472">Membrane</keyword>
<dbReference type="OrthoDB" id="9772725at2"/>
<keyword evidence="6 8" id="KW-1133">Transmembrane helix</keyword>
<feature type="transmembrane region" description="Helical" evidence="8">
    <location>
        <begin position="239"/>
        <end position="259"/>
    </location>
</feature>
<dbReference type="InterPro" id="IPR005279">
    <property type="entry name" value="Dipep/tripep_permease"/>
</dbReference>
<keyword evidence="5" id="KW-0571">Peptide transport</keyword>
<feature type="transmembrane region" description="Helical" evidence="8">
    <location>
        <begin position="67"/>
        <end position="85"/>
    </location>
</feature>
<keyword evidence="5" id="KW-0653">Protein transport</keyword>
<dbReference type="CDD" id="cd17346">
    <property type="entry name" value="MFS_DtpA_like"/>
    <property type="match status" value="1"/>
</dbReference>
<dbReference type="InterPro" id="IPR000109">
    <property type="entry name" value="POT_fam"/>
</dbReference>
<dbReference type="SUPFAM" id="SSF103473">
    <property type="entry name" value="MFS general substrate transporter"/>
    <property type="match status" value="1"/>
</dbReference>
<evidence type="ECO:0000256" key="7">
    <source>
        <dbReference type="ARBA" id="ARBA00023136"/>
    </source>
</evidence>
<dbReference type="InterPro" id="IPR050171">
    <property type="entry name" value="MFS_Transporters"/>
</dbReference>
<proteinExistence type="predicted"/>
<protein>
    <submittedName>
        <fullName evidence="9">POT family proton-dependent oligopeptide transporter</fullName>
    </submittedName>
</protein>
<keyword evidence="10" id="KW-1185">Reference proteome</keyword>
<dbReference type="GO" id="GO:0005886">
    <property type="term" value="C:plasma membrane"/>
    <property type="evidence" value="ECO:0007669"/>
    <property type="project" value="UniProtKB-SubCell"/>
</dbReference>
<feature type="transmembrane region" description="Helical" evidence="8">
    <location>
        <begin position="473"/>
        <end position="492"/>
    </location>
</feature>
<feature type="transmembrane region" description="Helical" evidence="8">
    <location>
        <begin position="296"/>
        <end position="313"/>
    </location>
</feature>
<name>A0A4V2F788_9FLAO</name>
<comment type="subcellular location">
    <subcellularLocation>
        <location evidence="1">Cell membrane</location>
        <topology evidence="1">Multi-pass membrane protein</topology>
    </subcellularLocation>
</comment>
<evidence type="ECO:0000256" key="1">
    <source>
        <dbReference type="ARBA" id="ARBA00004651"/>
    </source>
</evidence>
<comment type="caution">
    <text evidence="9">The sequence shown here is derived from an EMBL/GenBank/DDBJ whole genome shotgun (WGS) entry which is preliminary data.</text>
</comment>
<dbReference type="GO" id="GO:1904680">
    <property type="term" value="F:peptide transmembrane transporter activity"/>
    <property type="evidence" value="ECO:0007669"/>
    <property type="project" value="InterPro"/>
</dbReference>
<organism evidence="9 10">
    <name type="scientific">Aquimarina brevivitae</name>
    <dbReference type="NCBI Taxonomy" id="323412"/>
    <lineage>
        <taxon>Bacteria</taxon>
        <taxon>Pseudomonadati</taxon>
        <taxon>Bacteroidota</taxon>
        <taxon>Flavobacteriia</taxon>
        <taxon>Flavobacteriales</taxon>
        <taxon>Flavobacteriaceae</taxon>
        <taxon>Aquimarina</taxon>
    </lineage>
</organism>
<evidence type="ECO:0000313" key="10">
    <source>
        <dbReference type="Proteomes" id="UP000292262"/>
    </source>
</evidence>
<evidence type="ECO:0000256" key="3">
    <source>
        <dbReference type="ARBA" id="ARBA00022475"/>
    </source>
</evidence>
<dbReference type="Pfam" id="PF00854">
    <property type="entry name" value="PTR2"/>
    <property type="match status" value="1"/>
</dbReference>
<feature type="transmembrane region" description="Helical" evidence="8">
    <location>
        <begin position="440"/>
        <end position="461"/>
    </location>
</feature>
<dbReference type="PANTHER" id="PTHR23517:SF15">
    <property type="entry name" value="PROTON-DEPENDENT OLIGOPEPTIDE FAMILY TRANSPORT PROTEIN"/>
    <property type="match status" value="1"/>
</dbReference>
<keyword evidence="4 8" id="KW-0812">Transmembrane</keyword>
<dbReference type="RefSeq" id="WP_130284838.1">
    <property type="nucleotide sequence ID" value="NZ_SGXE01000001.1"/>
</dbReference>
<evidence type="ECO:0000256" key="5">
    <source>
        <dbReference type="ARBA" id="ARBA00022856"/>
    </source>
</evidence>
<dbReference type="EMBL" id="SGXE01000001">
    <property type="protein sequence ID" value="RZS98969.1"/>
    <property type="molecule type" value="Genomic_DNA"/>
</dbReference>
<dbReference type="AlphaFoldDB" id="A0A4V2F788"/>
<keyword evidence="3" id="KW-1003">Cell membrane</keyword>
<reference evidence="9 10" key="1">
    <citation type="submission" date="2019-02" db="EMBL/GenBank/DDBJ databases">
        <title>Genomic Encyclopedia of Type Strains, Phase IV (KMG-IV): sequencing the most valuable type-strain genomes for metagenomic binning, comparative biology and taxonomic classification.</title>
        <authorList>
            <person name="Goeker M."/>
        </authorList>
    </citation>
    <scope>NUCLEOTIDE SEQUENCE [LARGE SCALE GENOMIC DNA]</scope>
    <source>
        <strain evidence="9 10">DSM 17196</strain>
    </source>
</reference>
<feature type="transmembrane region" description="Helical" evidence="8">
    <location>
        <begin position="155"/>
        <end position="175"/>
    </location>
</feature>
<sequence length="524" mass="57780">MANTVKAAHQKELFGHPVGLYILFFTEMWERFSYYGMRGILVLYLTAKTRGDNPGLGWLDGEALSLYGWYTMLVYVASIPGGIIADKILGQKRSVMIGGLLLVAGHGILSIEEMWAFYTGLGLIISGVGLLKPNISTLVGGLYKQGDERRDKGFSIFYIGINVGAALASLVVAVVADEYGWHAGFGLAAIGMVLGQAVYMLGQKYIVHVGNQPMKSIGTDKDDNVSIGQIFKEQFSSTVPLSVTIALAILSSAVAYIYIDSQKIAYILFFLFLSLVVGMMITIYRDLKSKVEKDRYIVLLLSFIIVIVFWGAFEQAGGLMNLYAKNRTDRMLLGYEIPAAVFQFFNPFYIILFAVPVANFWLWWKHRGKEASSLFKMANGVIIMGLGFVFMVFASMQYEELGESAMYWLVLAYLFHTVGELCASPVALSFITKLAPMRYGALMMGVYFAATGLGNKVAGLIGESASEAGELTIFSGITIFCVIFGILVILLLKPLKRLTHKAEDLKPTDYNEETEGFELADKPN</sequence>
<evidence type="ECO:0000256" key="6">
    <source>
        <dbReference type="ARBA" id="ARBA00022989"/>
    </source>
</evidence>
<feature type="transmembrane region" description="Helical" evidence="8">
    <location>
        <begin position="117"/>
        <end position="143"/>
    </location>
</feature>